<comment type="caution">
    <text evidence="2">The sequence shown here is derived from an EMBL/GenBank/DDBJ whole genome shotgun (WGS) entry which is preliminary data.</text>
</comment>
<dbReference type="Proteomes" id="UP000614714">
    <property type="component" value="Unassembled WGS sequence"/>
</dbReference>
<dbReference type="PROSITE" id="PS50994">
    <property type="entry name" value="INTEGRASE"/>
    <property type="match status" value="1"/>
</dbReference>
<organism evidence="2 3">
    <name type="scientific">Geomonas anaerohicana</name>
    <dbReference type="NCBI Taxonomy" id="2798583"/>
    <lineage>
        <taxon>Bacteria</taxon>
        <taxon>Pseudomonadati</taxon>
        <taxon>Thermodesulfobacteriota</taxon>
        <taxon>Desulfuromonadia</taxon>
        <taxon>Geobacterales</taxon>
        <taxon>Geobacteraceae</taxon>
        <taxon>Geomonas</taxon>
    </lineage>
</organism>
<name>A0ABS0YLW4_9BACT</name>
<dbReference type="EMBL" id="JAEMHL010000034">
    <property type="protein sequence ID" value="MBJ6752869.1"/>
    <property type="molecule type" value="Genomic_DNA"/>
</dbReference>
<reference evidence="2 3" key="1">
    <citation type="submission" date="2020-12" db="EMBL/GenBank/DDBJ databases">
        <title>Geomonas sp. Red421, isolated from paddy soil.</title>
        <authorList>
            <person name="Xu Z."/>
            <person name="Zhang Z."/>
            <person name="Masuda Y."/>
            <person name="Itoh H."/>
            <person name="Senoo K."/>
        </authorList>
    </citation>
    <scope>NUCLEOTIDE SEQUENCE [LARGE SCALE GENOMIC DNA]</scope>
    <source>
        <strain evidence="2 3">Red421</strain>
    </source>
</reference>
<accession>A0ABS0YLW4</accession>
<dbReference type="RefSeq" id="WP_199391256.1">
    <property type="nucleotide sequence ID" value="NZ_JAEMHL010000034.1"/>
</dbReference>
<dbReference type="InterPro" id="IPR012337">
    <property type="entry name" value="RNaseH-like_sf"/>
</dbReference>
<dbReference type="Gene3D" id="3.30.420.10">
    <property type="entry name" value="Ribonuclease H-like superfamily/Ribonuclease H"/>
    <property type="match status" value="1"/>
</dbReference>
<dbReference type="InterPro" id="IPR036397">
    <property type="entry name" value="RNaseH_sf"/>
</dbReference>
<dbReference type="SUPFAM" id="SSF53098">
    <property type="entry name" value="Ribonuclease H-like"/>
    <property type="match status" value="1"/>
</dbReference>
<evidence type="ECO:0000313" key="2">
    <source>
        <dbReference type="EMBL" id="MBJ6752869.1"/>
    </source>
</evidence>
<evidence type="ECO:0000259" key="1">
    <source>
        <dbReference type="PROSITE" id="PS50994"/>
    </source>
</evidence>
<gene>
    <name evidence="2" type="ORF">JFN91_21865</name>
</gene>
<evidence type="ECO:0000313" key="3">
    <source>
        <dbReference type="Proteomes" id="UP000614714"/>
    </source>
</evidence>
<keyword evidence="3" id="KW-1185">Reference proteome</keyword>
<proteinExistence type="predicted"/>
<dbReference type="InterPro" id="IPR009057">
    <property type="entry name" value="Homeodomain-like_sf"/>
</dbReference>
<dbReference type="SUPFAM" id="SSF46689">
    <property type="entry name" value="Homeodomain-like"/>
    <property type="match status" value="1"/>
</dbReference>
<sequence length="389" mass="44637">MKDEISQQRILAVQRYLNGECPESICASLSKSRAWLYKWVDRHHEEDDSWSEAKSTRPLTVANRTPHEIEESVKLVRLSLYNRGLFCGAQAILWELEDLSVHPLPSLRTINRILSRNELTHRRTGKYEAKGTPYPSLPSSLPNQTHQADLVGPCYLKGPVRFYGLNVVDTATARCGLHSSPTKAGQDIVDGFWAIWRRLGIPDNVQVDNAMSFFGSLAHPRGMGPLIRLCLNNDVEPWFIPMAEPWRNGVVEQFNDLYQQKFLAKVTMATEEDLRSGSLAFEHRHNSSYRYSKLGGKTPLTALTASNKKLRFPVEEEAPRHRLKKPETGRYHLVRLIRSDLKLNVFGETFPVPPELKREYAVATIDVKEQKLKVFQDRIQVEEFDYKLR</sequence>
<dbReference type="InterPro" id="IPR001584">
    <property type="entry name" value="Integrase_cat-core"/>
</dbReference>
<protein>
    <submittedName>
        <fullName evidence="2">DDE-type integrase/transposase/recombinase</fullName>
    </submittedName>
</protein>
<feature type="domain" description="Integrase catalytic" evidence="1">
    <location>
        <begin position="138"/>
        <end position="307"/>
    </location>
</feature>